<dbReference type="RefSeq" id="WP_121978162.1">
    <property type="nucleotide sequence ID" value="NZ_JBHTLH010000019.1"/>
</dbReference>
<keyword evidence="1" id="KW-0472">Membrane</keyword>
<sequence>MQKKTQHRQFYKKVTFWLGLFLVVTNIYLMIKNGGLDFNFLADFIAFAVGIVLLIDVFFDSKKAK</sequence>
<evidence type="ECO:0000313" key="3">
    <source>
        <dbReference type="Proteomes" id="UP001597156"/>
    </source>
</evidence>
<name>A0ABW3PG49_9LACO</name>
<keyword evidence="1" id="KW-0812">Transmembrane</keyword>
<evidence type="ECO:0000313" key="2">
    <source>
        <dbReference type="EMBL" id="MFD1125244.1"/>
    </source>
</evidence>
<dbReference type="Proteomes" id="UP001597156">
    <property type="component" value="Unassembled WGS sequence"/>
</dbReference>
<evidence type="ECO:0000256" key="1">
    <source>
        <dbReference type="SAM" id="Phobius"/>
    </source>
</evidence>
<keyword evidence="3" id="KW-1185">Reference proteome</keyword>
<protein>
    <submittedName>
        <fullName evidence="2">Uncharacterized protein</fullName>
    </submittedName>
</protein>
<keyword evidence="1" id="KW-1133">Transmembrane helix</keyword>
<feature type="transmembrane region" description="Helical" evidence="1">
    <location>
        <begin position="14"/>
        <end position="31"/>
    </location>
</feature>
<accession>A0ABW3PG49</accession>
<reference evidence="3" key="1">
    <citation type="journal article" date="2019" name="Int. J. Syst. Evol. Microbiol.">
        <title>The Global Catalogue of Microorganisms (GCM) 10K type strain sequencing project: providing services to taxonomists for standard genome sequencing and annotation.</title>
        <authorList>
            <consortium name="The Broad Institute Genomics Platform"/>
            <consortium name="The Broad Institute Genome Sequencing Center for Infectious Disease"/>
            <person name="Wu L."/>
            <person name="Ma J."/>
        </authorList>
    </citation>
    <scope>NUCLEOTIDE SEQUENCE [LARGE SCALE GENOMIC DNA]</scope>
    <source>
        <strain evidence="3">CCUG 71848</strain>
    </source>
</reference>
<comment type="caution">
    <text evidence="2">The sequence shown here is derived from an EMBL/GenBank/DDBJ whole genome shotgun (WGS) entry which is preliminary data.</text>
</comment>
<gene>
    <name evidence="2" type="ORF">ACFQ22_07740</name>
</gene>
<proteinExistence type="predicted"/>
<feature type="transmembrane region" description="Helical" evidence="1">
    <location>
        <begin position="37"/>
        <end position="59"/>
    </location>
</feature>
<dbReference type="EMBL" id="JBHTLH010000019">
    <property type="protein sequence ID" value="MFD1125244.1"/>
    <property type="molecule type" value="Genomic_DNA"/>
</dbReference>
<organism evidence="2 3">
    <name type="scientific">Lentilactobacillus raoultii</name>
    <dbReference type="NCBI Taxonomy" id="1987503"/>
    <lineage>
        <taxon>Bacteria</taxon>
        <taxon>Bacillati</taxon>
        <taxon>Bacillota</taxon>
        <taxon>Bacilli</taxon>
        <taxon>Lactobacillales</taxon>
        <taxon>Lactobacillaceae</taxon>
        <taxon>Lentilactobacillus</taxon>
    </lineage>
</organism>